<organism evidence="1 2">
    <name type="scientific">Rhodonia placenta</name>
    <dbReference type="NCBI Taxonomy" id="104341"/>
    <lineage>
        <taxon>Eukaryota</taxon>
        <taxon>Fungi</taxon>
        <taxon>Dikarya</taxon>
        <taxon>Basidiomycota</taxon>
        <taxon>Agaricomycotina</taxon>
        <taxon>Agaricomycetes</taxon>
        <taxon>Polyporales</taxon>
        <taxon>Adustoporiaceae</taxon>
        <taxon>Rhodonia</taxon>
    </lineage>
</organism>
<gene>
    <name evidence="1" type="ORF">IEO21_04016</name>
</gene>
<proteinExistence type="predicted"/>
<reference evidence="1" key="1">
    <citation type="submission" date="2020-11" db="EMBL/GenBank/DDBJ databases">
        <authorList>
            <person name="Koelle M."/>
            <person name="Horta M.A.C."/>
            <person name="Nowrousian M."/>
            <person name="Ohm R.A."/>
            <person name="Benz P."/>
            <person name="Pilgard A."/>
        </authorList>
    </citation>
    <scope>NUCLEOTIDE SEQUENCE</scope>
    <source>
        <strain evidence="1">FPRL280</strain>
    </source>
</reference>
<protein>
    <submittedName>
        <fullName evidence="1">Uncharacterized protein</fullName>
    </submittedName>
</protein>
<evidence type="ECO:0000313" key="1">
    <source>
        <dbReference type="EMBL" id="KAF9816488.1"/>
    </source>
</evidence>
<dbReference type="Proteomes" id="UP000639403">
    <property type="component" value="Unassembled WGS sequence"/>
</dbReference>
<name>A0A8H7U2X6_9APHY</name>
<accession>A0A8H7U2X6</accession>
<evidence type="ECO:0000313" key="2">
    <source>
        <dbReference type="Proteomes" id="UP000639403"/>
    </source>
</evidence>
<reference evidence="1" key="2">
    <citation type="journal article" name="Front. Microbiol.">
        <title>Degradative Capacity of Two Strains of Rhodonia placenta: From Phenotype to Genotype.</title>
        <authorList>
            <person name="Kolle M."/>
            <person name="Horta M.A.C."/>
            <person name="Nowrousian M."/>
            <person name="Ohm R.A."/>
            <person name="Benz J.P."/>
            <person name="Pilgard A."/>
        </authorList>
    </citation>
    <scope>NUCLEOTIDE SEQUENCE</scope>
    <source>
        <strain evidence="1">FPRL280</strain>
    </source>
</reference>
<sequence length="215" mass="24118">MRPSLSLLSKHHPSLPPAFKQARRAAAVTPRARDTIRAVFAARPGIAGLTTQDILHILQESPPVLPAPHTHNKHAAARAEQDAADDDAAIRSMRYLKRFVLETMEIEGLVKKVHVKVRGETTDAQGQLCHIVSIQNGEDCVVPALSLTSSQPSPKPQVKKRTWVWRWLSDEERRLWNTPKKLPYKFMIMAKAGLNPHMKPERLAEGLAKVYKNRA</sequence>
<dbReference type="EMBL" id="JADOXO010000056">
    <property type="protein sequence ID" value="KAF9816488.1"/>
    <property type="molecule type" value="Genomic_DNA"/>
</dbReference>
<comment type="caution">
    <text evidence="1">The sequence shown here is derived from an EMBL/GenBank/DDBJ whole genome shotgun (WGS) entry which is preliminary data.</text>
</comment>
<dbReference type="AlphaFoldDB" id="A0A8H7U2X6"/>